<dbReference type="Gene3D" id="1.10.238.10">
    <property type="entry name" value="EF-hand"/>
    <property type="match status" value="1"/>
</dbReference>
<dbReference type="InterPro" id="IPR011009">
    <property type="entry name" value="Kinase-like_dom_sf"/>
</dbReference>
<evidence type="ECO:0000256" key="4">
    <source>
        <dbReference type="ARBA" id="ARBA00022527"/>
    </source>
</evidence>
<dbReference type="PANTHER" id="PTHR24349">
    <property type="entry name" value="SERINE/THREONINE-PROTEIN KINASE"/>
    <property type="match status" value="1"/>
</dbReference>
<dbReference type="PROSITE" id="PS50011">
    <property type="entry name" value="PROTEIN_KINASE_DOM"/>
    <property type="match status" value="1"/>
</dbReference>
<dbReference type="EMBL" id="MPUH01000580">
    <property type="protein sequence ID" value="OMJ77345.1"/>
    <property type="molecule type" value="Genomic_DNA"/>
</dbReference>
<dbReference type="Proteomes" id="UP000187209">
    <property type="component" value="Unassembled WGS sequence"/>
</dbReference>
<keyword evidence="8 15" id="KW-0547">Nucleotide-binding</keyword>
<dbReference type="InterPro" id="IPR002048">
    <property type="entry name" value="EF_hand_dom"/>
</dbReference>
<keyword evidence="6" id="KW-0479">Metal-binding</keyword>
<organism evidence="19 20">
    <name type="scientific">Stentor coeruleus</name>
    <dbReference type="NCBI Taxonomy" id="5963"/>
    <lineage>
        <taxon>Eukaryota</taxon>
        <taxon>Sar</taxon>
        <taxon>Alveolata</taxon>
        <taxon>Ciliophora</taxon>
        <taxon>Postciliodesmatophora</taxon>
        <taxon>Heterotrichea</taxon>
        <taxon>Heterotrichida</taxon>
        <taxon>Stentoridae</taxon>
        <taxon>Stentor</taxon>
    </lineage>
</organism>
<sequence>MGTCMSKPRQKPIKIYVKDKIVDKAASEISIHSVYKLGKNIGVGTFGVVKVGHNLSNPKEKVAVKVIFKNKLNTSAKRLKYEIDILLTLDHPNIIKCFETFEDEHHIYIVMEFCSGGELIEIFPQEGALAESDALDYIRRILMAVNHVHRIGIVHRDLKPENFLFSTTKATHELKLVDFGLSNKFSDKFEKLHSTVGTPFYIAPEVLKSNYDSKCDLWSVGIILYIMLSGDLPFYAENVNAVFKKIESGVFSMRGTIWDDISEESKHLVSRLICLNTHDRLSAQEALMHPAIHKIPVTPINTFDLVGRLKSYSELNYLKKCIFAVFVKYLNFDKIVDQRRAFTTFDRGLSGVIGAIEICDTYEEIGAEVSQQEVSALMSKVGLRHKGKLCFSEFVSVLTKNSDYITEEIIKLTFEFFDRDRKGYFNTKNYIEAIDLLGGKMTVEDAEEQLKAISSMAVVAYEDFKKLL</sequence>
<dbReference type="SUPFAM" id="SSF56112">
    <property type="entry name" value="Protein kinase-like (PK-like)"/>
    <property type="match status" value="1"/>
</dbReference>
<dbReference type="SUPFAM" id="SSF47473">
    <property type="entry name" value="EF-hand"/>
    <property type="match status" value="1"/>
</dbReference>
<comment type="caution">
    <text evidence="19">The sequence shown here is derived from an EMBL/GenBank/DDBJ whole genome shotgun (WGS) entry which is preliminary data.</text>
</comment>
<dbReference type="InterPro" id="IPR050205">
    <property type="entry name" value="CDPK_Ser/Thr_kinases"/>
</dbReference>
<dbReference type="GO" id="GO:0004674">
    <property type="term" value="F:protein serine/threonine kinase activity"/>
    <property type="evidence" value="ECO:0007669"/>
    <property type="project" value="UniProtKB-KW"/>
</dbReference>
<dbReference type="PROSITE" id="PS00107">
    <property type="entry name" value="PROTEIN_KINASE_ATP"/>
    <property type="match status" value="1"/>
</dbReference>
<comment type="cofactor">
    <cofactor evidence="1">
        <name>Mg(2+)</name>
        <dbReference type="ChEBI" id="CHEBI:18420"/>
    </cofactor>
</comment>
<dbReference type="FunFam" id="1.10.238.10:FF:000003">
    <property type="entry name" value="Calmodulin A"/>
    <property type="match status" value="1"/>
</dbReference>
<evidence type="ECO:0000313" key="20">
    <source>
        <dbReference type="Proteomes" id="UP000187209"/>
    </source>
</evidence>
<feature type="domain" description="EF-hand" evidence="18">
    <location>
        <begin position="405"/>
        <end position="440"/>
    </location>
</feature>
<evidence type="ECO:0000256" key="11">
    <source>
        <dbReference type="ARBA" id="ARBA00022840"/>
    </source>
</evidence>
<dbReference type="FunFam" id="3.30.200.20:FF:000315">
    <property type="entry name" value="Calcium-dependent protein kinase 3"/>
    <property type="match status" value="1"/>
</dbReference>
<evidence type="ECO:0000256" key="1">
    <source>
        <dbReference type="ARBA" id="ARBA00001946"/>
    </source>
</evidence>
<dbReference type="InterPro" id="IPR008271">
    <property type="entry name" value="Ser/Thr_kinase_AS"/>
</dbReference>
<dbReference type="GO" id="GO:0005524">
    <property type="term" value="F:ATP binding"/>
    <property type="evidence" value="ECO:0007669"/>
    <property type="project" value="UniProtKB-UniRule"/>
</dbReference>
<keyword evidence="9" id="KW-0418">Kinase</keyword>
<keyword evidence="11 15" id="KW-0067">ATP-binding</keyword>
<gene>
    <name evidence="19" type="ORF">SteCoe_23093</name>
</gene>
<keyword evidence="20" id="KW-1185">Reference proteome</keyword>
<protein>
    <recommendedName>
        <fullName evidence="3">non-specific serine/threonine protein kinase</fullName>
        <ecNumber evidence="3">2.7.11.1</ecNumber>
    </recommendedName>
</protein>
<evidence type="ECO:0000256" key="2">
    <source>
        <dbReference type="ARBA" id="ARBA00011245"/>
    </source>
</evidence>
<dbReference type="GO" id="GO:0005509">
    <property type="term" value="F:calcium ion binding"/>
    <property type="evidence" value="ECO:0007669"/>
    <property type="project" value="InterPro"/>
</dbReference>
<evidence type="ECO:0000256" key="7">
    <source>
        <dbReference type="ARBA" id="ARBA00022737"/>
    </source>
</evidence>
<dbReference type="CDD" id="cd05117">
    <property type="entry name" value="STKc_CAMK"/>
    <property type="match status" value="1"/>
</dbReference>
<keyword evidence="4 16" id="KW-0723">Serine/threonine-protein kinase</keyword>
<dbReference type="Pfam" id="PF00069">
    <property type="entry name" value="Pkinase"/>
    <property type="match status" value="1"/>
</dbReference>
<keyword evidence="10" id="KW-0106">Calcium</keyword>
<feature type="domain" description="Protein kinase" evidence="17">
    <location>
        <begin position="35"/>
        <end position="292"/>
    </location>
</feature>
<comment type="similarity">
    <text evidence="12">Belongs to the protein kinase superfamily. Ser/Thr protein kinase family. CDPK subfamily.</text>
</comment>
<dbReference type="OrthoDB" id="74764at2759"/>
<dbReference type="AlphaFoldDB" id="A0A1R2BLC8"/>
<evidence type="ECO:0000256" key="8">
    <source>
        <dbReference type="ARBA" id="ARBA00022741"/>
    </source>
</evidence>
<dbReference type="EC" id="2.7.11.1" evidence="3"/>
<evidence type="ECO:0000259" key="18">
    <source>
        <dbReference type="PROSITE" id="PS50222"/>
    </source>
</evidence>
<evidence type="ECO:0000256" key="12">
    <source>
        <dbReference type="ARBA" id="ARBA00024334"/>
    </source>
</evidence>
<keyword evidence="7" id="KW-0677">Repeat</keyword>
<evidence type="ECO:0000256" key="9">
    <source>
        <dbReference type="ARBA" id="ARBA00022777"/>
    </source>
</evidence>
<keyword evidence="5" id="KW-0808">Transferase</keyword>
<evidence type="ECO:0000256" key="15">
    <source>
        <dbReference type="PROSITE-ProRule" id="PRU10141"/>
    </source>
</evidence>
<dbReference type="PROSITE" id="PS50222">
    <property type="entry name" value="EF_HAND_2"/>
    <property type="match status" value="1"/>
</dbReference>
<dbReference type="PROSITE" id="PS00108">
    <property type="entry name" value="PROTEIN_KINASE_ST"/>
    <property type="match status" value="1"/>
</dbReference>
<dbReference type="Gene3D" id="1.10.510.10">
    <property type="entry name" value="Transferase(Phosphotransferase) domain 1"/>
    <property type="match status" value="1"/>
</dbReference>
<accession>A0A1R2BLC8</accession>
<dbReference type="FunFam" id="1.10.510.10:FF:000571">
    <property type="entry name" value="Maternal embryonic leucine zipper kinase"/>
    <property type="match status" value="1"/>
</dbReference>
<name>A0A1R2BLC8_9CILI</name>
<evidence type="ECO:0000256" key="13">
    <source>
        <dbReference type="ARBA" id="ARBA00047899"/>
    </source>
</evidence>
<dbReference type="InterPro" id="IPR000719">
    <property type="entry name" value="Prot_kinase_dom"/>
</dbReference>
<feature type="binding site" evidence="15">
    <location>
        <position position="69"/>
    </location>
    <ligand>
        <name>ATP</name>
        <dbReference type="ChEBI" id="CHEBI:30616"/>
    </ligand>
</feature>
<dbReference type="InterPro" id="IPR011992">
    <property type="entry name" value="EF-hand-dom_pair"/>
</dbReference>
<proteinExistence type="inferred from homology"/>
<evidence type="ECO:0000256" key="10">
    <source>
        <dbReference type="ARBA" id="ARBA00022837"/>
    </source>
</evidence>
<evidence type="ECO:0000313" key="19">
    <source>
        <dbReference type="EMBL" id="OMJ77345.1"/>
    </source>
</evidence>
<comment type="catalytic activity">
    <reaction evidence="13">
        <text>L-threonyl-[protein] + ATP = O-phospho-L-threonyl-[protein] + ADP + H(+)</text>
        <dbReference type="Rhea" id="RHEA:46608"/>
        <dbReference type="Rhea" id="RHEA-COMP:11060"/>
        <dbReference type="Rhea" id="RHEA-COMP:11605"/>
        <dbReference type="ChEBI" id="CHEBI:15378"/>
        <dbReference type="ChEBI" id="CHEBI:30013"/>
        <dbReference type="ChEBI" id="CHEBI:30616"/>
        <dbReference type="ChEBI" id="CHEBI:61977"/>
        <dbReference type="ChEBI" id="CHEBI:456216"/>
        <dbReference type="EC" id="2.7.11.1"/>
    </reaction>
</comment>
<evidence type="ECO:0000256" key="5">
    <source>
        <dbReference type="ARBA" id="ARBA00022679"/>
    </source>
</evidence>
<evidence type="ECO:0000256" key="6">
    <source>
        <dbReference type="ARBA" id="ARBA00022723"/>
    </source>
</evidence>
<comment type="subunit">
    <text evidence="2">Monomer.</text>
</comment>
<reference evidence="19 20" key="1">
    <citation type="submission" date="2016-11" db="EMBL/GenBank/DDBJ databases">
        <title>The macronuclear genome of Stentor coeruleus: a giant cell with tiny introns.</title>
        <authorList>
            <person name="Slabodnick M."/>
            <person name="Ruby J.G."/>
            <person name="Reiff S.B."/>
            <person name="Swart E.C."/>
            <person name="Gosai S."/>
            <person name="Prabakaran S."/>
            <person name="Witkowska E."/>
            <person name="Larue G.E."/>
            <person name="Fisher S."/>
            <person name="Freeman R.M."/>
            <person name="Gunawardena J."/>
            <person name="Chu W."/>
            <person name="Stover N.A."/>
            <person name="Gregory B.D."/>
            <person name="Nowacki M."/>
            <person name="Derisi J."/>
            <person name="Roy S.W."/>
            <person name="Marshall W.F."/>
            <person name="Sood P."/>
        </authorList>
    </citation>
    <scope>NUCLEOTIDE SEQUENCE [LARGE SCALE GENOMIC DNA]</scope>
    <source>
        <strain evidence="19">WM001</strain>
    </source>
</reference>
<dbReference type="SMART" id="SM00220">
    <property type="entry name" value="S_TKc"/>
    <property type="match status" value="1"/>
</dbReference>
<evidence type="ECO:0000256" key="16">
    <source>
        <dbReference type="RuleBase" id="RU000304"/>
    </source>
</evidence>
<comment type="catalytic activity">
    <reaction evidence="14">
        <text>L-seryl-[protein] + ATP = O-phospho-L-seryl-[protein] + ADP + H(+)</text>
        <dbReference type="Rhea" id="RHEA:17989"/>
        <dbReference type="Rhea" id="RHEA-COMP:9863"/>
        <dbReference type="Rhea" id="RHEA-COMP:11604"/>
        <dbReference type="ChEBI" id="CHEBI:15378"/>
        <dbReference type="ChEBI" id="CHEBI:29999"/>
        <dbReference type="ChEBI" id="CHEBI:30616"/>
        <dbReference type="ChEBI" id="CHEBI:83421"/>
        <dbReference type="ChEBI" id="CHEBI:456216"/>
        <dbReference type="EC" id="2.7.11.1"/>
    </reaction>
</comment>
<dbReference type="InterPro" id="IPR017441">
    <property type="entry name" value="Protein_kinase_ATP_BS"/>
</dbReference>
<evidence type="ECO:0000256" key="14">
    <source>
        <dbReference type="ARBA" id="ARBA00048679"/>
    </source>
</evidence>
<evidence type="ECO:0000259" key="17">
    <source>
        <dbReference type="PROSITE" id="PS50011"/>
    </source>
</evidence>
<evidence type="ECO:0000256" key="3">
    <source>
        <dbReference type="ARBA" id="ARBA00012513"/>
    </source>
</evidence>